<evidence type="ECO:0000256" key="2">
    <source>
        <dbReference type="ARBA" id="ARBA00023125"/>
    </source>
</evidence>
<dbReference type="PROSITE" id="PS50949">
    <property type="entry name" value="HTH_GNTR"/>
    <property type="match status" value="1"/>
</dbReference>
<evidence type="ECO:0000256" key="3">
    <source>
        <dbReference type="ARBA" id="ARBA00023163"/>
    </source>
</evidence>
<comment type="caution">
    <text evidence="5">The sequence shown here is derived from an EMBL/GenBank/DDBJ whole genome shotgun (WGS) entry which is preliminary data.</text>
</comment>
<protein>
    <submittedName>
        <fullName evidence="5">GntR family transcriptional regulator</fullName>
    </submittedName>
</protein>
<dbReference type="PANTHER" id="PTHR43537:SF5">
    <property type="entry name" value="UXU OPERON TRANSCRIPTIONAL REGULATOR"/>
    <property type="match status" value="1"/>
</dbReference>
<dbReference type="EMBL" id="JAHOPC010000028">
    <property type="protein sequence ID" value="MBU8869173.1"/>
    <property type="molecule type" value="Genomic_DNA"/>
</dbReference>
<keyword evidence="2" id="KW-0238">DNA-binding</keyword>
<dbReference type="PANTHER" id="PTHR43537">
    <property type="entry name" value="TRANSCRIPTIONAL REGULATOR, GNTR FAMILY"/>
    <property type="match status" value="1"/>
</dbReference>
<evidence type="ECO:0000256" key="1">
    <source>
        <dbReference type="ARBA" id="ARBA00023015"/>
    </source>
</evidence>
<evidence type="ECO:0000259" key="4">
    <source>
        <dbReference type="PROSITE" id="PS50949"/>
    </source>
</evidence>
<keyword evidence="6" id="KW-1185">Reference proteome</keyword>
<dbReference type="CDD" id="cd07377">
    <property type="entry name" value="WHTH_GntR"/>
    <property type="match status" value="1"/>
</dbReference>
<reference evidence="5 6" key="1">
    <citation type="submission" date="2021-06" db="EMBL/GenBank/DDBJ databases">
        <authorList>
            <person name="Jeong J.W."/>
        </authorList>
    </citation>
    <scope>NUCLEOTIDE SEQUENCE [LARGE SCALE GENOMIC DNA]</scope>
    <source>
        <strain evidence="5 6">MMS21-TAE1-1</strain>
    </source>
</reference>
<evidence type="ECO:0000313" key="6">
    <source>
        <dbReference type="Proteomes" id="UP000824166"/>
    </source>
</evidence>
<sequence>MTKKEPEVQNVGSLAQFAYEELREQLITLELPPGQPLHEAELGKSLGVGRTTIREAFRRLECDYLIVSHPRRGTFATNVDLAELSEVTEVRILLEPLAARRAAKSASPQLREEIRQRADFLDKLDPSTDERTLMRHDMAVHRLIYQAAGNSRLEEMLVRYDNLATRIWCYLLDKLPSVASHIKENAALLRAIADGDEARASSLAEDNITEFETVVRKVL</sequence>
<dbReference type="SMART" id="SM00895">
    <property type="entry name" value="FCD"/>
    <property type="match status" value="1"/>
</dbReference>
<dbReference type="InterPro" id="IPR000524">
    <property type="entry name" value="Tscrpt_reg_HTH_GntR"/>
</dbReference>
<accession>A0ABS6IBS5</accession>
<dbReference type="Pfam" id="PF00392">
    <property type="entry name" value="GntR"/>
    <property type="match status" value="1"/>
</dbReference>
<evidence type="ECO:0000313" key="5">
    <source>
        <dbReference type="EMBL" id="MBU8869173.1"/>
    </source>
</evidence>
<keyword evidence="1" id="KW-0805">Transcription regulation</keyword>
<feature type="domain" description="HTH gntR-type" evidence="4">
    <location>
        <begin position="12"/>
        <end position="79"/>
    </location>
</feature>
<organism evidence="5 6">
    <name type="scientific">Paenarthrobacter aromaticivorans</name>
    <dbReference type="NCBI Taxonomy" id="2849150"/>
    <lineage>
        <taxon>Bacteria</taxon>
        <taxon>Bacillati</taxon>
        <taxon>Actinomycetota</taxon>
        <taxon>Actinomycetes</taxon>
        <taxon>Micrococcales</taxon>
        <taxon>Micrococcaceae</taxon>
        <taxon>Paenarthrobacter</taxon>
    </lineage>
</organism>
<keyword evidence="3" id="KW-0804">Transcription</keyword>
<dbReference type="Proteomes" id="UP000824166">
    <property type="component" value="Unassembled WGS sequence"/>
</dbReference>
<proteinExistence type="predicted"/>
<dbReference type="Pfam" id="PF07729">
    <property type="entry name" value="FCD"/>
    <property type="match status" value="1"/>
</dbReference>
<dbReference type="InterPro" id="IPR011711">
    <property type="entry name" value="GntR_C"/>
</dbReference>
<dbReference type="SMART" id="SM00345">
    <property type="entry name" value="HTH_GNTR"/>
    <property type="match status" value="1"/>
</dbReference>
<name>A0ABS6IBS5_9MICC</name>
<gene>
    <name evidence="5" type="ORF">KSW38_23020</name>
</gene>